<dbReference type="Gene3D" id="3.30.2320.30">
    <property type="entry name" value="ATP synthase, E subunit, C-terminal"/>
    <property type="match status" value="1"/>
</dbReference>
<evidence type="ECO:0000256" key="2">
    <source>
        <dbReference type="ARBA" id="ARBA00022448"/>
    </source>
</evidence>
<name>A0ABU7R8R5_9ACTN</name>
<evidence type="ECO:0000313" key="6">
    <source>
        <dbReference type="Proteomes" id="UP001332931"/>
    </source>
</evidence>
<organism evidence="5 6">
    <name type="scientific">Olsenella absiana</name>
    <dbReference type="NCBI Taxonomy" id="3115222"/>
    <lineage>
        <taxon>Bacteria</taxon>
        <taxon>Bacillati</taxon>
        <taxon>Actinomycetota</taxon>
        <taxon>Coriobacteriia</taxon>
        <taxon>Coriobacteriales</taxon>
        <taxon>Atopobiaceae</taxon>
        <taxon>Olsenella</taxon>
    </lineage>
</organism>
<keyword evidence="6" id="KW-1185">Reference proteome</keyword>
<dbReference type="InterPro" id="IPR038495">
    <property type="entry name" value="ATPase_E_C"/>
</dbReference>
<dbReference type="SUPFAM" id="SSF160527">
    <property type="entry name" value="V-type ATPase subunit E-like"/>
    <property type="match status" value="1"/>
</dbReference>
<dbReference type="EMBL" id="JAZGJQ010000002">
    <property type="protein sequence ID" value="MEE6146819.1"/>
    <property type="molecule type" value="Genomic_DNA"/>
</dbReference>
<keyword evidence="3" id="KW-0406">Ion transport</keyword>
<feature type="region of interest" description="Disordered" evidence="4">
    <location>
        <begin position="29"/>
        <end position="50"/>
    </location>
</feature>
<evidence type="ECO:0000313" key="5">
    <source>
        <dbReference type="EMBL" id="MEE6146819.1"/>
    </source>
</evidence>
<comment type="similarity">
    <text evidence="1">Belongs to the V-ATPase E subunit family.</text>
</comment>
<feature type="compositionally biased region" description="Basic and acidic residues" evidence="4">
    <location>
        <begin position="40"/>
        <end position="50"/>
    </location>
</feature>
<comment type="caution">
    <text evidence="5">The sequence shown here is derived from an EMBL/GenBank/DDBJ whole genome shotgun (WGS) entry which is preliminary data.</text>
</comment>
<dbReference type="InterPro" id="IPR002842">
    <property type="entry name" value="ATPase_V1_Esu"/>
</dbReference>
<protein>
    <submittedName>
        <fullName evidence="5">V-type ATP synthase subunit E family protein</fullName>
    </submittedName>
</protein>
<dbReference type="Proteomes" id="UP001332931">
    <property type="component" value="Unassembled WGS sequence"/>
</dbReference>
<evidence type="ECO:0000256" key="3">
    <source>
        <dbReference type="ARBA" id="ARBA00023065"/>
    </source>
</evidence>
<sequence length="198" mass="21732">MAGIDAITSEILQDAEKSAQELLAQARADAESSKASARASAEKTKAKTTKRLEVEQAQYEKRVESRKTMIEGQQRLAYRQHLIETVLRQAQKELHDLPAGEYFAMVCKLVSEHAEPGEGTIMFSAADLKRLPAGFAAKLNEAAKKAGGSLKVSKEAADISDGFVLRYGGIDENCTLDALFSQMHDEMQDTVLKTLWQA</sequence>
<accession>A0ABU7R8R5</accession>
<gene>
    <name evidence="5" type="ORF">VXJ25_02235</name>
</gene>
<evidence type="ECO:0000256" key="4">
    <source>
        <dbReference type="SAM" id="MobiDB-lite"/>
    </source>
</evidence>
<reference evidence="5 6" key="1">
    <citation type="submission" date="2024-01" db="EMBL/GenBank/DDBJ databases">
        <title>Description of Olsenella sp. nov., isolated from pig feces.</title>
        <authorList>
            <person name="Chang Y.-H."/>
        </authorList>
    </citation>
    <scope>NUCLEOTIDE SEQUENCE [LARGE SCALE GENOMIC DNA]</scope>
    <source>
        <strain evidence="5 6">YH-ols2223</strain>
    </source>
</reference>
<dbReference type="Pfam" id="PF01991">
    <property type="entry name" value="vATP-synt_E"/>
    <property type="match status" value="1"/>
</dbReference>
<proteinExistence type="inferred from homology"/>
<keyword evidence="2" id="KW-0813">Transport</keyword>
<dbReference type="Gene3D" id="1.20.5.620">
    <property type="entry name" value="F1F0 ATP synthase subunit B, membrane domain"/>
    <property type="match status" value="1"/>
</dbReference>
<dbReference type="RefSeq" id="WP_330957586.1">
    <property type="nucleotide sequence ID" value="NZ_JAZGJQ010000002.1"/>
</dbReference>
<evidence type="ECO:0000256" key="1">
    <source>
        <dbReference type="ARBA" id="ARBA00005901"/>
    </source>
</evidence>